<evidence type="ECO:0000256" key="3">
    <source>
        <dbReference type="ARBA" id="ARBA00013840"/>
    </source>
</evidence>
<comment type="similarity">
    <text evidence="2">Belongs to the VAC14 family.</text>
</comment>
<dbReference type="PANTHER" id="PTHR16023">
    <property type="entry name" value="TAX1 BINDING PROTEIN-RELATED"/>
    <property type="match status" value="1"/>
</dbReference>
<evidence type="ECO:0000313" key="11">
    <source>
        <dbReference type="Proteomes" id="UP000014500"/>
    </source>
</evidence>
<evidence type="ECO:0000259" key="9">
    <source>
        <dbReference type="Pfam" id="PF11916"/>
    </source>
</evidence>
<dbReference type="SUPFAM" id="SSF48371">
    <property type="entry name" value="ARM repeat"/>
    <property type="match status" value="1"/>
</dbReference>
<feature type="region of interest" description="Disordered" evidence="8">
    <location>
        <begin position="1"/>
        <end position="29"/>
    </location>
</feature>
<evidence type="ECO:0000256" key="5">
    <source>
        <dbReference type="ARBA" id="ARBA00023136"/>
    </source>
</evidence>
<dbReference type="Pfam" id="PF11916">
    <property type="entry name" value="Vac14_Fig4_bd"/>
    <property type="match status" value="2"/>
</dbReference>
<sequence length="602" mass="68045">MTLITPEGDDENSEVGDEEKTTAGGDENSKKLDLAPVVDVLTRQLLHTSMQTKLGVLRWIYLFHRKTPNKIFAHVEEIFPVLLKTLSDPSDEVVILNLEVLAEISLSVAGKTRQCKMDMILPDSVKELQDSLKRLNSYFINLLQLFGTDQQLLEDRGSFIVRQLCLLLSAEDIYQTLAEILLHETDLKFASIMVQTLNTILLTSSELFDLRSDLNTLATELICLNLCFSGELEVTVDFLTEIDKLLLDCENNYYLVKSLYGLLMLLPQSEAFRMLHYRLDCIPRGHLVPNAGKTRPHKLDKFQTVTRTFPYCPVAQKANKKNCKGRGLGAKSYRPNCILCAVSGVVESALMSLGEYKNPTQEDVKLAIENQVLDESKLPKIKKILDDCMIEYPGPIFDFIIHCAFEKVAEVCKTLSRAQSTKENGPLRQQDRKINVASLSTALNKQNSLNVQFEILKFRFLSDTILRLESKCKAQSIIPYSLGNYGMPNIRTTFAQHSHNICTTFAHNIRTQHSHTTFAHNIRTQHSHTTFGQHSVGKHVNGTLDLRNAVMNSAYRPTNYRQTIQRLSELTDFTADHASVVRSSNDTTWEMTHGQLGCSHSF</sequence>
<evidence type="ECO:0000313" key="10">
    <source>
        <dbReference type="EnsemblMetazoa" id="SMAR002162-PA"/>
    </source>
</evidence>
<dbReference type="eggNOG" id="KOG0212">
    <property type="taxonomic scope" value="Eukaryota"/>
</dbReference>
<keyword evidence="4" id="KW-0677">Repeat</keyword>
<dbReference type="AlphaFoldDB" id="T1IMF9"/>
<protein>
    <recommendedName>
        <fullName evidence="3">Protein VAC14 homolog</fullName>
    </recommendedName>
</protein>
<reference evidence="10" key="2">
    <citation type="submission" date="2015-02" db="UniProtKB">
        <authorList>
            <consortium name="EnsemblMetazoa"/>
        </authorList>
    </citation>
    <scope>IDENTIFICATION</scope>
</reference>
<name>T1IMF9_STRMM</name>
<dbReference type="GO" id="GO:0006661">
    <property type="term" value="P:phosphatidylinositol biosynthetic process"/>
    <property type="evidence" value="ECO:0007669"/>
    <property type="project" value="InterPro"/>
</dbReference>
<feature type="compositionally biased region" description="Acidic residues" evidence="8">
    <location>
        <begin position="7"/>
        <end position="17"/>
    </location>
</feature>
<reference evidence="11" key="1">
    <citation type="submission" date="2011-05" db="EMBL/GenBank/DDBJ databases">
        <authorList>
            <person name="Richards S.R."/>
            <person name="Qu J."/>
            <person name="Jiang H."/>
            <person name="Jhangiani S.N."/>
            <person name="Agravi P."/>
            <person name="Goodspeed R."/>
            <person name="Gross S."/>
            <person name="Mandapat C."/>
            <person name="Jackson L."/>
            <person name="Mathew T."/>
            <person name="Pu L."/>
            <person name="Thornton R."/>
            <person name="Saada N."/>
            <person name="Wilczek-Boney K.B."/>
            <person name="Lee S."/>
            <person name="Kovar C."/>
            <person name="Wu Y."/>
            <person name="Scherer S.E."/>
            <person name="Worley K.C."/>
            <person name="Muzny D.M."/>
            <person name="Gibbs R."/>
        </authorList>
    </citation>
    <scope>NUCLEOTIDE SEQUENCE</scope>
    <source>
        <strain evidence="11">Brora</strain>
    </source>
</reference>
<proteinExistence type="inferred from homology"/>
<keyword evidence="5" id="KW-0472">Membrane</keyword>
<feature type="domain" description="Vacuolar protein 14 C-terminal Fig4-binding" evidence="9">
    <location>
        <begin position="151"/>
        <end position="219"/>
    </location>
</feature>
<evidence type="ECO:0000256" key="8">
    <source>
        <dbReference type="SAM" id="MobiDB-lite"/>
    </source>
</evidence>
<dbReference type="EMBL" id="JH431045">
    <property type="status" value="NOT_ANNOTATED_CDS"/>
    <property type="molecule type" value="Genomic_DNA"/>
</dbReference>
<dbReference type="InterPro" id="IPR016024">
    <property type="entry name" value="ARM-type_fold"/>
</dbReference>
<evidence type="ECO:0000256" key="1">
    <source>
        <dbReference type="ARBA" id="ARBA00004308"/>
    </source>
</evidence>
<evidence type="ECO:0000256" key="4">
    <source>
        <dbReference type="ARBA" id="ARBA00022737"/>
    </source>
</evidence>
<dbReference type="PANTHER" id="PTHR16023:SF0">
    <property type="entry name" value="PROTEIN VAC14 HOMOLOG"/>
    <property type="match status" value="1"/>
</dbReference>
<dbReference type="STRING" id="126957.T1IMF9"/>
<dbReference type="Proteomes" id="UP000014500">
    <property type="component" value="Unassembled WGS sequence"/>
</dbReference>
<dbReference type="GO" id="GO:0010008">
    <property type="term" value="C:endosome membrane"/>
    <property type="evidence" value="ECO:0007669"/>
    <property type="project" value="TreeGrafter"/>
</dbReference>
<keyword evidence="11" id="KW-1185">Reference proteome</keyword>
<dbReference type="GO" id="GO:0070772">
    <property type="term" value="C:PAS complex"/>
    <property type="evidence" value="ECO:0007669"/>
    <property type="project" value="InterPro"/>
</dbReference>
<organism evidence="10 11">
    <name type="scientific">Strigamia maritima</name>
    <name type="common">European centipede</name>
    <name type="synonym">Geophilus maritimus</name>
    <dbReference type="NCBI Taxonomy" id="126957"/>
    <lineage>
        <taxon>Eukaryota</taxon>
        <taxon>Metazoa</taxon>
        <taxon>Ecdysozoa</taxon>
        <taxon>Arthropoda</taxon>
        <taxon>Myriapoda</taxon>
        <taxon>Chilopoda</taxon>
        <taxon>Pleurostigmophora</taxon>
        <taxon>Geophilomorpha</taxon>
        <taxon>Linotaeniidae</taxon>
        <taxon>Strigamia</taxon>
    </lineage>
</organism>
<dbReference type="HOGENOM" id="CLU_453691_0_0_1"/>
<dbReference type="EnsemblMetazoa" id="SMAR002162-RA">
    <property type="protein sequence ID" value="SMAR002162-PA"/>
    <property type="gene ID" value="SMAR002162"/>
</dbReference>
<feature type="domain" description="Vacuolar protein 14 C-terminal Fig4-binding" evidence="9">
    <location>
        <begin position="246"/>
        <end position="282"/>
    </location>
</feature>
<comment type="function">
    <text evidence="6">Scaffold protein component of the PI(3,5)P2 regulatory complex which regulates both the synthesis and turnover of phosphatidylinositol 3,5-bisphosphate (PtdIns(3,5)P2). Pentamerizes into a star-shaped structure and nucleates the assembly of the complex. The pentamer binds a single copy each of PIKFYVE and FIG4 and coordinates both PIKfyve kinase activity and FIG4 phosphatase activity, being required to maintain normal levels of phosphatidylinositol 3-phosphate (PtdIns(3)P) and phosphatidylinositol 5-phosphate (PtdIns(5)P). Plays a role in the biogenesis of endosome carrier vesicles (ECV) / multivesicular bodies (MVB) transport intermediates from early endosomes.</text>
</comment>
<dbReference type="InterPro" id="IPR021841">
    <property type="entry name" value="VAC14_Fig4p-bd"/>
</dbReference>
<accession>T1IMF9</accession>
<dbReference type="InterPro" id="IPR011989">
    <property type="entry name" value="ARM-like"/>
</dbReference>
<comment type="subunit">
    <text evidence="7">Forms pentamers. Component of the PI(3,5)P2 regulatory complex/PAS complex, at least composed of PIKFYVE, FIG4 and VAC14. VAC14 nucleates the assembly of the complex and serves as a scaffold by pentamerizing into a star-shaped structure, which can bind a single copy each of PIKFYVE and FIG4 and coordinates their activities. Interacts with NOS1.</text>
</comment>
<evidence type="ECO:0000256" key="7">
    <source>
        <dbReference type="ARBA" id="ARBA00047092"/>
    </source>
</evidence>
<evidence type="ECO:0000256" key="6">
    <source>
        <dbReference type="ARBA" id="ARBA00045654"/>
    </source>
</evidence>
<dbReference type="Gene3D" id="1.25.10.10">
    <property type="entry name" value="Leucine-rich Repeat Variant"/>
    <property type="match status" value="1"/>
</dbReference>
<comment type="subcellular location">
    <subcellularLocation>
        <location evidence="1">Endomembrane system</location>
    </subcellularLocation>
</comment>
<evidence type="ECO:0000256" key="2">
    <source>
        <dbReference type="ARBA" id="ARBA00010225"/>
    </source>
</evidence>
<dbReference type="InterPro" id="IPR026825">
    <property type="entry name" value="Vac14"/>
</dbReference>